<dbReference type="AlphaFoldDB" id="A0A1M7S825"/>
<dbReference type="InterPro" id="IPR018060">
    <property type="entry name" value="HTH_AraC"/>
</dbReference>
<keyword evidence="2" id="KW-0804">Transcription</keyword>
<sequence>MVRGGVGPPAEEVLGVQAAAVDRPAADADDPASCTAMSRASPLPYGVDADCTQRSTSSSVSPSAGYRSTRVRQVSPGPDGVRCRRLGRAVGHVDRRRFGQPAGGGTGGQERSGAGSPSPARLPHVADDDPLPGRDRLRELLDAVLDEDNRTLPDMAGDAYASPWYFARQVSRGAGEPPVALRRRVLLERAAWQLREGSSVTAAAFAAGYESVEGFARAFGRAYGHSPGTPDDGRPRTRDEHWLPAPNGIHFHPPTSLWVADDSGRGSPDEVTAMLVHHDVEDTRALLEGAKALPDEEYRRARLPGLSVLAWSGAEESVAALLGALVWTKEVWLASIEGAGQPARGADDPAALLARHDAVAPRWLAAVRDIARRGAWGDRLVDALCEPPETFVLGSVVAHVLTFSGHRRLLVRHLLRDAGLAVDSGDPIDWLTRRNR</sequence>
<dbReference type="GO" id="GO:0043565">
    <property type="term" value="F:sequence-specific DNA binding"/>
    <property type="evidence" value="ECO:0007669"/>
    <property type="project" value="InterPro"/>
</dbReference>
<evidence type="ECO:0000256" key="1">
    <source>
        <dbReference type="ARBA" id="ARBA00023015"/>
    </source>
</evidence>
<dbReference type="Gene3D" id="1.10.10.60">
    <property type="entry name" value="Homeodomain-like"/>
    <property type="match status" value="1"/>
</dbReference>
<name>A0A1M7S825_9ACTN</name>
<dbReference type="SMART" id="SM00342">
    <property type="entry name" value="HTH_ARAC"/>
    <property type="match status" value="1"/>
</dbReference>
<proteinExistence type="predicted"/>
<feature type="compositionally biased region" description="Basic and acidic residues" evidence="3">
    <location>
        <begin position="124"/>
        <end position="134"/>
    </location>
</feature>
<evidence type="ECO:0000313" key="5">
    <source>
        <dbReference type="EMBL" id="SHN54809.1"/>
    </source>
</evidence>
<dbReference type="Pfam" id="PF12833">
    <property type="entry name" value="HTH_18"/>
    <property type="match status" value="1"/>
</dbReference>
<gene>
    <name evidence="5" type="ORF">SAMN05660350_00510</name>
</gene>
<dbReference type="Pfam" id="PF12867">
    <property type="entry name" value="DinB_2"/>
    <property type="match status" value="1"/>
</dbReference>
<evidence type="ECO:0000256" key="3">
    <source>
        <dbReference type="SAM" id="MobiDB-lite"/>
    </source>
</evidence>
<keyword evidence="1" id="KW-0805">Transcription regulation</keyword>
<dbReference type="InterPro" id="IPR009057">
    <property type="entry name" value="Homeodomain-like_sf"/>
</dbReference>
<evidence type="ECO:0000259" key="4">
    <source>
        <dbReference type="PROSITE" id="PS01124"/>
    </source>
</evidence>
<dbReference type="EMBL" id="FRDM01000002">
    <property type="protein sequence ID" value="SHN54809.1"/>
    <property type="molecule type" value="Genomic_DNA"/>
</dbReference>
<dbReference type="Proteomes" id="UP000184428">
    <property type="component" value="Unassembled WGS sequence"/>
</dbReference>
<dbReference type="GO" id="GO:0003700">
    <property type="term" value="F:DNA-binding transcription factor activity"/>
    <property type="evidence" value="ECO:0007669"/>
    <property type="project" value="InterPro"/>
</dbReference>
<feature type="domain" description="HTH araC/xylS-type" evidence="4">
    <location>
        <begin position="135"/>
        <end position="233"/>
    </location>
</feature>
<dbReference type="SUPFAM" id="SSF46689">
    <property type="entry name" value="Homeodomain-like"/>
    <property type="match status" value="1"/>
</dbReference>
<evidence type="ECO:0000313" key="6">
    <source>
        <dbReference type="Proteomes" id="UP000184428"/>
    </source>
</evidence>
<dbReference type="PANTHER" id="PTHR11019">
    <property type="entry name" value="HTH-TYPE TRANSCRIPTIONAL REGULATOR NIMR"/>
    <property type="match status" value="1"/>
</dbReference>
<protein>
    <submittedName>
        <fullName evidence="5">Transcriptional regulator, AraC family</fullName>
    </submittedName>
</protein>
<feature type="region of interest" description="Disordered" evidence="3">
    <location>
        <begin position="21"/>
        <end position="134"/>
    </location>
</feature>
<reference evidence="5 6" key="1">
    <citation type="submission" date="2016-12" db="EMBL/GenBank/DDBJ databases">
        <authorList>
            <person name="Song W.-J."/>
            <person name="Kurnit D.M."/>
        </authorList>
    </citation>
    <scope>NUCLEOTIDE SEQUENCE [LARGE SCALE GENOMIC DNA]</scope>
    <source>
        <strain evidence="5 6">DSM 43162</strain>
    </source>
</reference>
<evidence type="ECO:0000256" key="2">
    <source>
        <dbReference type="ARBA" id="ARBA00023163"/>
    </source>
</evidence>
<feature type="compositionally biased region" description="Gly residues" evidence="3">
    <location>
        <begin position="101"/>
        <end position="110"/>
    </location>
</feature>
<dbReference type="PROSITE" id="PS01124">
    <property type="entry name" value="HTH_ARAC_FAMILY_2"/>
    <property type="match status" value="1"/>
</dbReference>
<accession>A0A1M7S825</accession>
<dbReference type="InterPro" id="IPR024775">
    <property type="entry name" value="DinB-like"/>
</dbReference>
<organism evidence="5 6">
    <name type="scientific">Geodermatophilus obscurus</name>
    <dbReference type="NCBI Taxonomy" id="1861"/>
    <lineage>
        <taxon>Bacteria</taxon>
        <taxon>Bacillati</taxon>
        <taxon>Actinomycetota</taxon>
        <taxon>Actinomycetes</taxon>
        <taxon>Geodermatophilales</taxon>
        <taxon>Geodermatophilaceae</taxon>
        <taxon>Geodermatophilus</taxon>
    </lineage>
</organism>
<dbReference type="PANTHER" id="PTHR11019:SF159">
    <property type="entry name" value="TRANSCRIPTIONAL REGULATOR-RELATED"/>
    <property type="match status" value="1"/>
</dbReference>